<dbReference type="SUPFAM" id="SSF52540">
    <property type="entry name" value="P-loop containing nucleoside triphosphate hydrolases"/>
    <property type="match status" value="1"/>
</dbReference>
<protein>
    <recommendedName>
        <fullName evidence="1">AAA+ ATPase domain-containing protein</fullName>
    </recommendedName>
</protein>
<gene>
    <name evidence="2" type="ORF">G3RUM_00193</name>
</gene>
<dbReference type="InterPro" id="IPR016195">
    <property type="entry name" value="Pol/histidinol_Pase-like"/>
</dbReference>
<keyword evidence="3" id="KW-1185">Reference proteome</keyword>
<dbReference type="CDD" id="cd00267">
    <property type="entry name" value="ABC_ATPase"/>
    <property type="match status" value="1"/>
</dbReference>
<organism evidence="2 3">
    <name type="scientific">Candidatus Nanosyncoccus alces</name>
    <dbReference type="NCBI Taxonomy" id="2171997"/>
    <lineage>
        <taxon>Bacteria</taxon>
        <taxon>Candidatus Saccharimonadota</taxon>
        <taxon>Candidatus Nanosyncoccalia</taxon>
        <taxon>Candidatus Nanosyncoccales</taxon>
        <taxon>Candidatus Nanosyncoccaceae</taxon>
        <taxon>Candidatus Nanosyncoccus</taxon>
    </lineage>
</organism>
<comment type="caution">
    <text evidence="2">The sequence shown here is derived from an EMBL/GenBank/DDBJ whole genome shotgun (WGS) entry which is preliminary data.</text>
</comment>
<name>A0ABY0FM22_9BACT</name>
<dbReference type="InterPro" id="IPR027417">
    <property type="entry name" value="P-loop_NTPase"/>
</dbReference>
<dbReference type="EMBL" id="PRLM01000002">
    <property type="protein sequence ID" value="RYC74918.1"/>
    <property type="molecule type" value="Genomic_DNA"/>
</dbReference>
<dbReference type="RefSeq" id="WP_129734515.1">
    <property type="nucleotide sequence ID" value="NZ_PRLM01000002.1"/>
</dbReference>
<reference evidence="2 3" key="2">
    <citation type="journal article" date="2020" name="Cell Rep.">
        <title>Acquisition and Adaptation of Ultra-small Parasitic Reduced Genome Bacteria to Mammalian Hosts.</title>
        <authorList>
            <person name="McLean J.S."/>
            <person name="Bor B."/>
            <person name="Kerns K.A."/>
            <person name="Liu Q."/>
            <person name="To T.T."/>
            <person name="Solden L."/>
            <person name="Hendrickson E.L."/>
            <person name="Wrighton K."/>
            <person name="Shi W."/>
            <person name="He X."/>
        </authorList>
    </citation>
    <scope>NUCLEOTIDE SEQUENCE [LARGE SCALE GENOMIC DNA]</scope>
    <source>
        <strain evidence="2 3">TM7_G3_2_Rum_HOT_351B</strain>
    </source>
</reference>
<accession>A0ABY0FM22</accession>
<evidence type="ECO:0000313" key="3">
    <source>
        <dbReference type="Proteomes" id="UP001191019"/>
    </source>
</evidence>
<dbReference type="SMART" id="SM00382">
    <property type="entry name" value="AAA"/>
    <property type="match status" value="1"/>
</dbReference>
<evidence type="ECO:0000259" key="1">
    <source>
        <dbReference type="SMART" id="SM00382"/>
    </source>
</evidence>
<dbReference type="SUPFAM" id="SSF89550">
    <property type="entry name" value="PHP domain-like"/>
    <property type="match status" value="1"/>
</dbReference>
<proteinExistence type="predicted"/>
<feature type="domain" description="AAA+ ATPase" evidence="1">
    <location>
        <begin position="247"/>
        <end position="655"/>
    </location>
</feature>
<sequence>MLIDFHCHTKATKNGETLSRNIPSPQFFCEQVKNANVKMIAITNHNSFDLEQFNEIQKEAKNEIIIFPGIELDVIGLNKERGHIVFFYDNAKVDVFDKQVKELLGSRSADSFVVEIDEFISFANKLNTGIIMAHYHKRDALDEKSLLKIRDGLDNKFRFFFEPSNYRTLGIMINNNFRVLMGSDIQDWSDYQKQKFASIKLDIDSYDMLFRFIKKDTEVVESILNKLRYEKIPISYSRDSKKEICFYQDVNIIFGEKGSGKTQTLDEVKQYFDGLNNSVSYYSPQKASDHMKEKLSISRDERKSSYYNIDARKSELDFLESWESTKITKFDDYKEHMRTASLNANKAKMQILNITDEEFGEDKSNLEETEKHLKLIKKLRDIIEEIAPSAYLKDAELDNFNDSFDRLRERILQKYKEELANSFGIKLAKHFVNTMKEITDKNTDSKSLPSTTGFALYAKLLFKTNNAANKILSIENESIIDKPEFIGALDNGKKLYRRKKVQGLSSDSKAADGFEQITNLRQIRKALVDIKNHIFDTNLGEYIKEYKNSIACFDDFSIDTMIGVSKYFTLEDGKKYVPSTGEETMIALDEALNEESDVYILDEPEKSLGNSYINDTVVERVNYLAKLKKTIVIVTHNANIAIRTLPYQTILKLYDGDYATYTGNLYSGTLKDLDSGETKDWREESIRILEGGKEAFNERGDIYAQ</sequence>
<dbReference type="InterPro" id="IPR003593">
    <property type="entry name" value="AAA+_ATPase"/>
</dbReference>
<dbReference type="Gene3D" id="3.20.20.140">
    <property type="entry name" value="Metal-dependent hydrolases"/>
    <property type="match status" value="1"/>
</dbReference>
<dbReference type="Gene3D" id="3.40.50.300">
    <property type="entry name" value="P-loop containing nucleotide triphosphate hydrolases"/>
    <property type="match status" value="1"/>
</dbReference>
<evidence type="ECO:0000313" key="2">
    <source>
        <dbReference type="EMBL" id="RYC74918.1"/>
    </source>
</evidence>
<reference evidence="2 3" key="1">
    <citation type="journal article" date="2018" name="bioRxiv">
        <title>Evidence of independent acquisition and adaption of ultra-small bacteria to human hosts across the highly diverse yet reduced genomes of the phylum Saccharibacteria.</title>
        <authorList>
            <person name="McLean J.S."/>
            <person name="Bor B."/>
            <person name="To T.T."/>
            <person name="Liu Q."/>
            <person name="Kearns K.A."/>
            <person name="Solden L.M."/>
            <person name="Wrighton K.C."/>
            <person name="He X."/>
            <person name="Shi W."/>
        </authorList>
    </citation>
    <scope>NUCLEOTIDE SEQUENCE [LARGE SCALE GENOMIC DNA]</scope>
    <source>
        <strain evidence="2 3">TM7_G3_2_Rum_HOT_351B</strain>
    </source>
</reference>
<dbReference type="Proteomes" id="UP001191019">
    <property type="component" value="Unassembled WGS sequence"/>
</dbReference>